<accession>A0A7W2L813</accession>
<evidence type="ECO:0000256" key="1">
    <source>
        <dbReference type="SAM" id="SignalP"/>
    </source>
</evidence>
<dbReference type="Proteomes" id="UP000440965">
    <property type="component" value="Unassembled WGS sequence"/>
</dbReference>
<dbReference type="EMBL" id="WEIK01000028">
    <property type="protein sequence ID" value="MVF52303.1"/>
    <property type="molecule type" value="Genomic_DNA"/>
</dbReference>
<protein>
    <submittedName>
        <fullName evidence="2">Transporter</fullName>
    </submittedName>
</protein>
<dbReference type="AlphaFoldDB" id="A0A7W2L813"/>
<gene>
    <name evidence="2" type="ORF">F9Z43_23970</name>
</gene>
<comment type="caution">
    <text evidence="2">The sequence shown here is derived from an EMBL/GenBank/DDBJ whole genome shotgun (WGS) entry which is preliminary data.</text>
</comment>
<reference evidence="2 3" key="1">
    <citation type="submission" date="2019-10" db="EMBL/GenBank/DDBJ databases">
        <title>XDR Pseudomonas monteilii producing IMP-16 from LCR.</title>
        <authorList>
            <person name="Ballaben A."/>
            <person name="Doi Y."/>
        </authorList>
    </citation>
    <scope>NUCLEOTIDE SEQUENCE [LARGE SCALE GENOMIC DNA]</scope>
    <source>
        <strain evidence="2 3">597/14</strain>
    </source>
</reference>
<dbReference type="RefSeq" id="WP_156867998.1">
    <property type="nucleotide sequence ID" value="NZ_JACGDB010000001.1"/>
</dbReference>
<dbReference type="InterPro" id="IPR025737">
    <property type="entry name" value="FApF"/>
</dbReference>
<sequence>MKAVQIFNNTHHLCNPKRTLLATALAAVAFQASAAELSTDPGDMVALPAGTGLGVFYYQHAERDKVNVDGHSVPTKFGLNSDIMVARYVEWMDVGGYTITPQIIVPFGRLKQSAPQNEEASGLGDPLVGSMIWLVNDPVNERWLNIGGFVGVPVGKYDADQGGINIGSNRWKGVLQTGYVQAIIPHKLYGEVTFEYDMYDKNDDFLGKTLRQDNVFETTLHLRYAVNDRNQVGLTYYHTVGGENHLDGLAQDDGLNTKRYMVTWQNFVTPKTQAQFQFGRDLDVTNGPKEKLRLQFRLAHVF</sequence>
<name>A0A7W2L813_9PSED</name>
<evidence type="ECO:0000313" key="2">
    <source>
        <dbReference type="EMBL" id="MVF52303.1"/>
    </source>
</evidence>
<organism evidence="2 3">
    <name type="scientific">Pseudomonas monteilii</name>
    <dbReference type="NCBI Taxonomy" id="76759"/>
    <lineage>
        <taxon>Bacteria</taxon>
        <taxon>Pseudomonadati</taxon>
        <taxon>Pseudomonadota</taxon>
        <taxon>Gammaproteobacteria</taxon>
        <taxon>Pseudomonadales</taxon>
        <taxon>Pseudomonadaceae</taxon>
        <taxon>Pseudomonas</taxon>
    </lineage>
</organism>
<dbReference type="Pfam" id="PF13557">
    <property type="entry name" value="Phenol_MetA_deg"/>
    <property type="match status" value="1"/>
</dbReference>
<feature type="chain" id="PRO_5030998467" evidence="1">
    <location>
        <begin position="35"/>
        <end position="302"/>
    </location>
</feature>
<proteinExistence type="predicted"/>
<keyword evidence="1" id="KW-0732">Signal</keyword>
<feature type="signal peptide" evidence="1">
    <location>
        <begin position="1"/>
        <end position="34"/>
    </location>
</feature>
<evidence type="ECO:0000313" key="3">
    <source>
        <dbReference type="Proteomes" id="UP000440965"/>
    </source>
</evidence>